<comment type="caution">
    <text evidence="1">The sequence shown here is derived from an EMBL/GenBank/DDBJ whole genome shotgun (WGS) entry which is preliminary data.</text>
</comment>
<organism evidence="1 2">
    <name type="scientific">Smittium culicis</name>
    <dbReference type="NCBI Taxonomy" id="133412"/>
    <lineage>
        <taxon>Eukaryota</taxon>
        <taxon>Fungi</taxon>
        <taxon>Fungi incertae sedis</taxon>
        <taxon>Zoopagomycota</taxon>
        <taxon>Kickxellomycotina</taxon>
        <taxon>Harpellomycetes</taxon>
        <taxon>Harpellales</taxon>
        <taxon>Legeriomycetaceae</taxon>
        <taxon>Smittium</taxon>
    </lineage>
</organism>
<name>A0A1R1XNA6_9FUNG</name>
<protein>
    <submittedName>
        <fullName evidence="1">Uncharacterized protein</fullName>
    </submittedName>
</protein>
<dbReference type="OrthoDB" id="5562952at2759"/>
<accession>A0A1R1XNA6</accession>
<evidence type="ECO:0000313" key="2">
    <source>
        <dbReference type="Proteomes" id="UP000187429"/>
    </source>
</evidence>
<dbReference type="AlphaFoldDB" id="A0A1R1XNA6"/>
<dbReference type="Proteomes" id="UP000187429">
    <property type="component" value="Unassembled WGS sequence"/>
</dbReference>
<reference evidence="2" key="1">
    <citation type="submission" date="2017-01" db="EMBL/GenBank/DDBJ databases">
        <authorList>
            <person name="Wang Y."/>
            <person name="White M."/>
            <person name="Kvist S."/>
            <person name="Moncalvo J.-M."/>
        </authorList>
    </citation>
    <scope>NUCLEOTIDE SEQUENCE [LARGE SCALE GENOMIC DNA]</scope>
    <source>
        <strain evidence="2">ID-206-W2</strain>
    </source>
</reference>
<sequence>MDKSQTEALNTCFRAVEDCLLMINKLKAEAVELIDAASFKIDSNHIFDFSADTSTLDNLKTTESVVEQQKWDRLHSIESDLELENDPNYQTSYHKSDFLLNKIKAKLSTFSFWLKKLEALCEKHGLSALQLPDLPDFQNPYTIPPSASINLAEYDGFADSMEFSRLETENDFSKDLFQPTHYQQLNISRNSDINLTCPAPSFFNPSSHFPSLGQNINNAQNNPLPLNSLAATRQSNWLLDALTFERSIIPSISKSTNLTPSTDILIDDQNAQLPDFSHNKISDLSNEISNRNKKLSMNIQATLSAPPLPHFLL</sequence>
<proteinExistence type="predicted"/>
<keyword evidence="2" id="KW-1185">Reference proteome</keyword>
<gene>
    <name evidence="1" type="ORF">AYI69_g7952</name>
</gene>
<dbReference type="EMBL" id="LSSM01004006">
    <property type="protein sequence ID" value="OMJ16125.1"/>
    <property type="molecule type" value="Genomic_DNA"/>
</dbReference>
<evidence type="ECO:0000313" key="1">
    <source>
        <dbReference type="EMBL" id="OMJ16125.1"/>
    </source>
</evidence>